<feature type="region of interest" description="Disordered" evidence="1">
    <location>
        <begin position="424"/>
        <end position="777"/>
    </location>
</feature>
<feature type="compositionally biased region" description="Gly residues" evidence="1">
    <location>
        <begin position="436"/>
        <end position="446"/>
    </location>
</feature>
<evidence type="ECO:0000256" key="1">
    <source>
        <dbReference type="SAM" id="MobiDB-lite"/>
    </source>
</evidence>
<keyword evidence="3" id="KW-1185">Reference proteome</keyword>
<feature type="compositionally biased region" description="Polar residues" evidence="1">
    <location>
        <begin position="17"/>
        <end position="30"/>
    </location>
</feature>
<feature type="compositionally biased region" description="Low complexity" evidence="1">
    <location>
        <begin position="35"/>
        <end position="46"/>
    </location>
</feature>
<gene>
    <name evidence="2" type="ORF">UTRI_01561_B</name>
</gene>
<feature type="compositionally biased region" description="Basic residues" evidence="1">
    <location>
        <begin position="101"/>
        <end position="111"/>
    </location>
</feature>
<sequence>MSDMPARTFSEADRSQQSHPQHRPTSNTWSPYGGAASTATATAAVAESKRMAAAGPSSPRSPHKRPWGSSPERNAIATDLDSAEEDELSDELSPNVQNRPSPHHHQRPAASKRKEGKVGSRAPSPKRSKRTNVELSPASRLSDISQSKDAHNNRSPSPRSRMTASSADRSEDPAAGRSSDQSLSLDEIDTFLDLIYKHHPEPMTAETMRKSVEALYHDWEQYCARRQVPVRLAKKPLMDEYGKIFNGVYGPEHQAKARSIAHELSQRAANASISGDASDDKDAQRRDSTSRRSLTRSSTDEDSEDEEADAGHETMGGDVATSGASLLGKKKVEADESGPSKKSNIAQVGRNGLAVLPPGLFDILRNHLRDDILSSIMPSVRNDLTEQTRELFLQNQDLFGRIKEMEDRIRNQDLWIRHLLSRDPADMTTPPVATHMGGGGDPGSGLGSKSRTFPASARDPTSLGRHPRHGPLSSEGEMGSGAPIGDYFGGAGAMSPRQPPRNEPRHFPQQGMATPHPWDGRSPAAAAGPSMISNSGPGSGPGPAAGPSNAFGSGRWEAEGPPPGAYRDCPPTERRPSYATEPNRRPGSWQGEPQAGRAFRSHNHPGDRPDLPEGRYESPTGPQPGDSRLSLVERRRLSAFSGIASGSRVGGAPAPPPLSTGASLGGGMHDEFRRPGPPMYPREPAMSPISPAYDTRRPHHGLPVSHSEPYFGSSEPIKTPLPPRAVAAGSPEQMQKNKRGRPSKAEMANSRAELGSAGRGSFSGGSHPSTQSRPYMS</sequence>
<dbReference type="OrthoDB" id="2556840at2759"/>
<name>A0A5C3E642_9BASI</name>
<dbReference type="EMBL" id="OOIN01000008">
    <property type="protein sequence ID" value="SPO25047.1"/>
    <property type="molecule type" value="Genomic_DNA"/>
</dbReference>
<feature type="compositionally biased region" description="Polar residues" evidence="1">
    <location>
        <begin position="153"/>
        <end position="167"/>
    </location>
</feature>
<feature type="compositionally biased region" description="Polar residues" evidence="1">
    <location>
        <begin position="767"/>
        <end position="777"/>
    </location>
</feature>
<feature type="compositionally biased region" description="Low complexity" evidence="1">
    <location>
        <begin position="545"/>
        <end position="554"/>
    </location>
</feature>
<feature type="region of interest" description="Disordered" evidence="1">
    <location>
        <begin position="1"/>
        <end position="183"/>
    </location>
</feature>
<protein>
    <submittedName>
        <fullName evidence="2">Uncharacterized protein</fullName>
    </submittedName>
</protein>
<accession>A0A5C3E642</accession>
<feature type="region of interest" description="Disordered" evidence="1">
    <location>
        <begin position="259"/>
        <end position="324"/>
    </location>
</feature>
<feature type="compositionally biased region" description="Basic and acidic residues" evidence="1">
    <location>
        <begin position="604"/>
        <end position="616"/>
    </location>
</feature>
<evidence type="ECO:0000313" key="3">
    <source>
        <dbReference type="Proteomes" id="UP000324022"/>
    </source>
</evidence>
<dbReference type="AlphaFoldDB" id="A0A5C3E642"/>
<evidence type="ECO:0000313" key="2">
    <source>
        <dbReference type="EMBL" id="SPO25047.1"/>
    </source>
</evidence>
<feature type="compositionally biased region" description="Basic and acidic residues" evidence="1">
    <location>
        <begin position="278"/>
        <end position="290"/>
    </location>
</feature>
<reference evidence="2 3" key="1">
    <citation type="submission" date="2018-03" db="EMBL/GenBank/DDBJ databases">
        <authorList>
            <person name="Guldener U."/>
        </authorList>
    </citation>
    <scope>NUCLEOTIDE SEQUENCE [LARGE SCALE GENOMIC DNA]</scope>
    <source>
        <strain evidence="2 3">NBRC100155</strain>
    </source>
</reference>
<dbReference type="Proteomes" id="UP000324022">
    <property type="component" value="Unassembled WGS sequence"/>
</dbReference>
<organism evidence="2 3">
    <name type="scientific">Ustilago trichophora</name>
    <dbReference type="NCBI Taxonomy" id="86804"/>
    <lineage>
        <taxon>Eukaryota</taxon>
        <taxon>Fungi</taxon>
        <taxon>Dikarya</taxon>
        <taxon>Basidiomycota</taxon>
        <taxon>Ustilaginomycotina</taxon>
        <taxon>Ustilaginomycetes</taxon>
        <taxon>Ustilaginales</taxon>
        <taxon>Ustilaginaceae</taxon>
        <taxon>Ustilago</taxon>
    </lineage>
</organism>
<feature type="compositionally biased region" description="Acidic residues" evidence="1">
    <location>
        <begin position="81"/>
        <end position="90"/>
    </location>
</feature>
<proteinExistence type="predicted"/>